<evidence type="ECO:0000313" key="3">
    <source>
        <dbReference type="EMBL" id="REG55511.1"/>
    </source>
</evidence>
<accession>A0A3D9XFS4</accession>
<dbReference type="RefSeq" id="WP_036753660.1">
    <property type="nucleotide sequence ID" value="NZ_CP035284.1"/>
</dbReference>
<dbReference type="PANTHER" id="PTHR35813">
    <property type="entry name" value="INNER MEMBRANE PROTEIN YBAN"/>
    <property type="match status" value="1"/>
</dbReference>
<protein>
    <submittedName>
        <fullName evidence="2">Uncharacterized protein</fullName>
    </submittedName>
</protein>
<keyword evidence="1" id="KW-1133">Transmembrane helix</keyword>
<dbReference type="EMBL" id="QTUJ01000004">
    <property type="protein sequence ID" value="REF67873.1"/>
    <property type="molecule type" value="Genomic_DNA"/>
</dbReference>
<dbReference type="eggNOG" id="COG2832">
    <property type="taxonomic scope" value="Bacteria"/>
</dbReference>
<feature type="transmembrane region" description="Helical" evidence="1">
    <location>
        <begin position="96"/>
        <end position="113"/>
    </location>
</feature>
<feature type="transmembrane region" description="Helical" evidence="1">
    <location>
        <begin position="72"/>
        <end position="90"/>
    </location>
</feature>
<evidence type="ECO:0000256" key="1">
    <source>
        <dbReference type="SAM" id="Phobius"/>
    </source>
</evidence>
<feature type="transmembrane region" description="Helical" evidence="1">
    <location>
        <begin position="20"/>
        <end position="39"/>
    </location>
</feature>
<dbReference type="Pfam" id="PF04304">
    <property type="entry name" value="DUF454"/>
    <property type="match status" value="1"/>
</dbReference>
<dbReference type="Proteomes" id="UP000256941">
    <property type="component" value="Unassembled WGS sequence"/>
</dbReference>
<evidence type="ECO:0000313" key="5">
    <source>
        <dbReference type="Proteomes" id="UP000256941"/>
    </source>
</evidence>
<comment type="caution">
    <text evidence="2">The sequence shown here is derived from an EMBL/GenBank/DDBJ whole genome shotgun (WGS) entry which is preliminary data.</text>
</comment>
<keyword evidence="1" id="KW-0812">Transmembrane</keyword>
<dbReference type="EMBL" id="QUMX01000003">
    <property type="protein sequence ID" value="REG55511.1"/>
    <property type="molecule type" value="Genomic_DNA"/>
</dbReference>
<dbReference type="InterPro" id="IPR007401">
    <property type="entry name" value="DUF454"/>
</dbReference>
<keyword evidence="4" id="KW-1185">Reference proteome</keyword>
<dbReference type="OrthoDB" id="9816293at2"/>
<accession>A0A099FJK9</accession>
<dbReference type="AlphaFoldDB" id="A0A099FJK9"/>
<evidence type="ECO:0000313" key="2">
    <source>
        <dbReference type="EMBL" id="REF67873.1"/>
    </source>
</evidence>
<proteinExistence type="predicted"/>
<dbReference type="GO" id="GO:0005886">
    <property type="term" value="C:plasma membrane"/>
    <property type="evidence" value="ECO:0007669"/>
    <property type="project" value="TreeGrafter"/>
</dbReference>
<keyword evidence="1" id="KW-0472">Membrane</keyword>
<gene>
    <name evidence="3" type="ORF">ATH84_1003214</name>
    <name evidence="2" type="ORF">BDD41_4905</name>
</gene>
<name>A0A099FJK9_PARVE</name>
<dbReference type="PIRSF" id="PIRSF016789">
    <property type="entry name" value="DUF454"/>
    <property type="match status" value="1"/>
</dbReference>
<evidence type="ECO:0000313" key="4">
    <source>
        <dbReference type="Proteomes" id="UP000256794"/>
    </source>
</evidence>
<dbReference type="PANTHER" id="PTHR35813:SF1">
    <property type="entry name" value="INNER MEMBRANE PROTEIN YBAN"/>
    <property type="match status" value="1"/>
</dbReference>
<organism evidence="2 5">
    <name type="scientific">Paracoccus versutus</name>
    <name type="common">Thiobacillus versutus</name>
    <dbReference type="NCBI Taxonomy" id="34007"/>
    <lineage>
        <taxon>Bacteria</taxon>
        <taxon>Pseudomonadati</taxon>
        <taxon>Pseudomonadota</taxon>
        <taxon>Alphaproteobacteria</taxon>
        <taxon>Rhodobacterales</taxon>
        <taxon>Paracoccaceae</taxon>
        <taxon>Paracoccus</taxon>
    </lineage>
</organism>
<sequence length="117" mass="13081">MRYLWLSMGWLTLTLGTIGIFLPVLPTVPFLLLAVWAFARSSPRLGARIMRHPRFGPPIRAWRKRGVIGRNAKIWAVAGMTAGVAWAVWLGLDMRFIAVQVLACTAIAAWLVTRPEL</sequence>
<dbReference type="Proteomes" id="UP000256794">
    <property type="component" value="Unassembled WGS sequence"/>
</dbReference>
<reference evidence="4 5" key="1">
    <citation type="submission" date="2018-08" db="EMBL/GenBank/DDBJ databases">
        <title>Genomic Encyclopedia of Archaeal and Bacterial Type Strains, Phase II (KMG-II): from individual species to whole genera.</title>
        <authorList>
            <person name="Goeker M."/>
        </authorList>
    </citation>
    <scope>NUCLEOTIDE SEQUENCE [LARGE SCALE GENOMIC DNA]</scope>
    <source>
        <strain evidence="2 5">DSM 17099</strain>
        <strain evidence="3 4">DSM 582</strain>
    </source>
</reference>